<dbReference type="Pfam" id="PF03184">
    <property type="entry name" value="DDE_1"/>
    <property type="match status" value="1"/>
</dbReference>
<dbReference type="AlphaFoldDB" id="A0A074RRB9"/>
<dbReference type="EMBL" id="AZST01000633">
    <property type="protein sequence ID" value="KEP47860.1"/>
    <property type="molecule type" value="Genomic_DNA"/>
</dbReference>
<dbReference type="PROSITE" id="PS51253">
    <property type="entry name" value="HTH_CENPB"/>
    <property type="match status" value="1"/>
</dbReference>
<reference evidence="3 4" key="1">
    <citation type="submission" date="2013-12" db="EMBL/GenBank/DDBJ databases">
        <authorList>
            <person name="Cubeta M."/>
            <person name="Pakala S."/>
            <person name="Fedorova N."/>
            <person name="Thomas E."/>
            <person name="Dean R."/>
            <person name="Jabaji S."/>
            <person name="Neate S."/>
            <person name="Toda T."/>
            <person name="Tavantzis S."/>
            <person name="Vilgalys R."/>
            <person name="Bharathan N."/>
            <person name="Pakala S."/>
            <person name="Losada L.S."/>
            <person name="Zafar N."/>
            <person name="Nierman W."/>
        </authorList>
    </citation>
    <scope>NUCLEOTIDE SEQUENCE [LARGE SCALE GENOMIC DNA]</scope>
    <source>
        <strain evidence="3 4">123E</strain>
    </source>
</reference>
<keyword evidence="1" id="KW-0238">DNA-binding</keyword>
<feature type="domain" description="HTH CENPB-type" evidence="2">
    <location>
        <begin position="1"/>
        <end position="52"/>
    </location>
</feature>
<dbReference type="Gene3D" id="1.10.10.60">
    <property type="entry name" value="Homeodomain-like"/>
    <property type="match status" value="1"/>
</dbReference>
<gene>
    <name evidence="3" type="ORF">V565_141420</name>
</gene>
<dbReference type="InterPro" id="IPR009057">
    <property type="entry name" value="Homeodomain-like_sf"/>
</dbReference>
<evidence type="ECO:0000313" key="4">
    <source>
        <dbReference type="Proteomes" id="UP000027456"/>
    </source>
</evidence>
<sequence>MLDHGGVQLSGPLICEKARQFCQLLGIADGQLEFSQGWLSSFKERMGLHRVWFHGEAASAPVDRIAPEIERLQPIFASFSPQDAFNFDETAVLSRAQPESGLSNRPMSGAKKDKTRLTFGFCVNADGSEKRPPFILGFSKQPRSFKGRTAAQHGLDYDNNSSAWMTDQMWNKWLVRFNADMRGQGRHVLLLVDNASGHKKFNPNLYPNVRVEFLAPGLTSFLQPLDAGIIRCFKAHFRRAQVRRALARLEAGEAKIYHIEPLEAMQMGKAAWDAILPSTIVNCWRHTGICPPNYFPLEKPSSPDLEDALVVSDLQDGLDRLSSQQPNPDITSRPTANEFVDLDRHLEAGAMPSEESIADDIRQIYAHAL</sequence>
<dbReference type="PANTHER" id="PTHR19303:SF73">
    <property type="entry name" value="PROTEIN PDC2"/>
    <property type="match status" value="1"/>
</dbReference>
<comment type="caution">
    <text evidence="3">The sequence shown here is derived from an EMBL/GenBank/DDBJ whole genome shotgun (WGS) entry which is preliminary data.</text>
</comment>
<accession>A0A074RRB9</accession>
<dbReference type="InterPro" id="IPR050863">
    <property type="entry name" value="CenT-Element_Derived"/>
</dbReference>
<evidence type="ECO:0000313" key="3">
    <source>
        <dbReference type="EMBL" id="KEP47860.1"/>
    </source>
</evidence>
<dbReference type="PANTHER" id="PTHR19303">
    <property type="entry name" value="TRANSPOSON"/>
    <property type="match status" value="1"/>
</dbReference>
<evidence type="ECO:0000256" key="1">
    <source>
        <dbReference type="ARBA" id="ARBA00023125"/>
    </source>
</evidence>
<dbReference type="Proteomes" id="UP000027456">
    <property type="component" value="Unassembled WGS sequence"/>
</dbReference>
<dbReference type="GO" id="GO:0005634">
    <property type="term" value="C:nucleus"/>
    <property type="evidence" value="ECO:0007669"/>
    <property type="project" value="TreeGrafter"/>
</dbReference>
<dbReference type="InterPro" id="IPR004875">
    <property type="entry name" value="DDE_SF_endonuclease_dom"/>
</dbReference>
<dbReference type="STRING" id="1423351.A0A074RRB9"/>
<name>A0A074RRB9_9AGAM</name>
<dbReference type="OrthoDB" id="162969at2759"/>
<keyword evidence="4" id="KW-1185">Reference proteome</keyword>
<dbReference type="Pfam" id="PF03221">
    <property type="entry name" value="HTH_Tnp_Tc5"/>
    <property type="match status" value="1"/>
</dbReference>
<dbReference type="SUPFAM" id="SSF46689">
    <property type="entry name" value="Homeodomain-like"/>
    <property type="match status" value="1"/>
</dbReference>
<dbReference type="GO" id="GO:0003677">
    <property type="term" value="F:DNA binding"/>
    <property type="evidence" value="ECO:0007669"/>
    <property type="project" value="UniProtKB-KW"/>
</dbReference>
<evidence type="ECO:0000259" key="2">
    <source>
        <dbReference type="PROSITE" id="PS51253"/>
    </source>
</evidence>
<dbReference type="HOGENOM" id="CLU_018294_0_0_1"/>
<dbReference type="InterPro" id="IPR006600">
    <property type="entry name" value="HTH_CenpB_DNA-bd_dom"/>
</dbReference>
<protein>
    <submittedName>
        <fullName evidence="3">Putative tigger transposable element-derived protein</fullName>
    </submittedName>
</protein>
<proteinExistence type="predicted"/>
<organism evidence="3 4">
    <name type="scientific">Rhizoctonia solani 123E</name>
    <dbReference type="NCBI Taxonomy" id="1423351"/>
    <lineage>
        <taxon>Eukaryota</taxon>
        <taxon>Fungi</taxon>
        <taxon>Dikarya</taxon>
        <taxon>Basidiomycota</taxon>
        <taxon>Agaricomycotina</taxon>
        <taxon>Agaricomycetes</taxon>
        <taxon>Cantharellales</taxon>
        <taxon>Ceratobasidiaceae</taxon>
        <taxon>Rhizoctonia</taxon>
    </lineage>
</organism>